<reference evidence="1 2" key="1">
    <citation type="journal article" date="2015" name="Genome Biol.">
        <title>Comparative genomics of Steinernema reveals deeply conserved gene regulatory networks.</title>
        <authorList>
            <person name="Dillman A.R."/>
            <person name="Macchietto M."/>
            <person name="Porter C.F."/>
            <person name="Rogers A."/>
            <person name="Williams B."/>
            <person name="Antoshechkin I."/>
            <person name="Lee M.M."/>
            <person name="Goodwin Z."/>
            <person name="Lu X."/>
            <person name="Lewis E.E."/>
            <person name="Goodrich-Blair H."/>
            <person name="Stock S.P."/>
            <person name="Adams B.J."/>
            <person name="Sternberg P.W."/>
            <person name="Mortazavi A."/>
        </authorList>
    </citation>
    <scope>NUCLEOTIDE SEQUENCE [LARGE SCALE GENOMIC DNA]</scope>
    <source>
        <strain evidence="1 2">ALL</strain>
    </source>
</reference>
<sequence>MKKRILQVVERSRRDYSAQTTIGYDENGVMWPLVEYSVFISLWGRVQSEIHSKFYKKLYNRKEKRQF</sequence>
<accession>A0A4U8UKN4</accession>
<proteinExistence type="predicted"/>
<dbReference type="AlphaFoldDB" id="A0A4U8UKN4"/>
<comment type="caution">
    <text evidence="1">The sequence shown here is derived from an EMBL/GenBank/DDBJ whole genome shotgun (WGS) entry which is preliminary data.</text>
</comment>
<reference evidence="1 2" key="2">
    <citation type="journal article" date="2019" name="G3 (Bethesda)">
        <title>Hybrid Assembly of the Genome of the Entomopathogenic Nematode Steinernema carpocapsae Identifies the X-Chromosome.</title>
        <authorList>
            <person name="Serra L."/>
            <person name="Macchietto M."/>
            <person name="Macias-Munoz A."/>
            <person name="McGill C.J."/>
            <person name="Rodriguez I.M."/>
            <person name="Rodriguez B."/>
            <person name="Murad R."/>
            <person name="Mortazavi A."/>
        </authorList>
    </citation>
    <scope>NUCLEOTIDE SEQUENCE [LARGE SCALE GENOMIC DNA]</scope>
    <source>
        <strain evidence="1 2">ALL</strain>
    </source>
</reference>
<organism evidence="1 2">
    <name type="scientific">Steinernema carpocapsae</name>
    <name type="common">Entomopathogenic nematode</name>
    <dbReference type="NCBI Taxonomy" id="34508"/>
    <lineage>
        <taxon>Eukaryota</taxon>
        <taxon>Metazoa</taxon>
        <taxon>Ecdysozoa</taxon>
        <taxon>Nematoda</taxon>
        <taxon>Chromadorea</taxon>
        <taxon>Rhabditida</taxon>
        <taxon>Tylenchina</taxon>
        <taxon>Panagrolaimomorpha</taxon>
        <taxon>Strongyloidoidea</taxon>
        <taxon>Steinernematidae</taxon>
        <taxon>Steinernema</taxon>
    </lineage>
</organism>
<keyword evidence="2" id="KW-1185">Reference proteome</keyword>
<dbReference type="Proteomes" id="UP000298663">
    <property type="component" value="Unassembled WGS sequence"/>
</dbReference>
<dbReference type="EMBL" id="AZBU02000001">
    <property type="protein sequence ID" value="TMS33412.1"/>
    <property type="molecule type" value="Genomic_DNA"/>
</dbReference>
<name>A0A4U8UKN4_STECR</name>
<protein>
    <submittedName>
        <fullName evidence="1">Uncharacterized protein</fullName>
    </submittedName>
</protein>
<gene>
    <name evidence="1" type="ORF">L596_001156</name>
</gene>
<evidence type="ECO:0000313" key="2">
    <source>
        <dbReference type="Proteomes" id="UP000298663"/>
    </source>
</evidence>
<evidence type="ECO:0000313" key="1">
    <source>
        <dbReference type="EMBL" id="TMS33412.1"/>
    </source>
</evidence>